<keyword evidence="3 8" id="KW-0067">ATP-binding</keyword>
<reference evidence="8 9" key="1">
    <citation type="submission" date="2022-12" db="EMBL/GenBank/DDBJ databases">
        <title>Coexistence and Characterization of a Novel Tigecycline Resistance gene tet(X) variant and blaNDM-1 in a Pseudomonas caeni Isolate of Chicken Origin.</title>
        <authorList>
            <person name="Lu X."/>
            <person name="Zhang L."/>
            <person name="Li R."/>
            <person name="Wang Z."/>
        </authorList>
    </citation>
    <scope>NUCLEOTIDE SEQUENCE [LARGE SCALE GENOMIC DNA]</scope>
    <source>
        <strain evidence="8 9">CE14</strain>
    </source>
</reference>
<dbReference type="SUPFAM" id="SSF52540">
    <property type="entry name" value="P-loop containing nucleoside triphosphate hydrolases"/>
    <property type="match status" value="2"/>
</dbReference>
<dbReference type="EMBL" id="CP114976">
    <property type="protein sequence ID" value="WBE25360.1"/>
    <property type="molecule type" value="Genomic_DNA"/>
</dbReference>
<evidence type="ECO:0000259" key="7">
    <source>
        <dbReference type="PROSITE" id="PS50893"/>
    </source>
</evidence>
<gene>
    <name evidence="8" type="ORF">O6P33_00475</name>
</gene>
<feature type="region of interest" description="Disordered" evidence="6">
    <location>
        <begin position="529"/>
        <end position="555"/>
    </location>
</feature>
<dbReference type="PROSITE" id="PS50893">
    <property type="entry name" value="ABC_TRANSPORTER_2"/>
    <property type="match status" value="2"/>
</dbReference>
<dbReference type="FunFam" id="3.40.50.300:FF:000011">
    <property type="entry name" value="Putative ABC transporter ATP-binding component"/>
    <property type="match status" value="1"/>
</dbReference>
<dbReference type="Pfam" id="PF12848">
    <property type="entry name" value="ABC_tran_Xtn"/>
    <property type="match status" value="1"/>
</dbReference>
<dbReference type="GO" id="GO:0005524">
    <property type="term" value="F:ATP binding"/>
    <property type="evidence" value="ECO:0007669"/>
    <property type="project" value="UniProtKB-KW"/>
</dbReference>
<dbReference type="PROSITE" id="PS00211">
    <property type="entry name" value="ABC_TRANSPORTER_1"/>
    <property type="match status" value="2"/>
</dbReference>
<feature type="domain" description="ABC transporter" evidence="7">
    <location>
        <begin position="2"/>
        <end position="246"/>
    </location>
</feature>
<dbReference type="InterPro" id="IPR032781">
    <property type="entry name" value="ABC_tran_Xtn"/>
</dbReference>
<keyword evidence="2" id="KW-0547">Nucleotide-binding</keyword>
<dbReference type="Gene3D" id="3.40.50.300">
    <property type="entry name" value="P-loop containing nucleotide triphosphate hydrolases"/>
    <property type="match status" value="2"/>
</dbReference>
<protein>
    <recommendedName>
        <fullName evidence="5">Probable ATP-binding protein YheS</fullName>
    </recommendedName>
</protein>
<dbReference type="InterPro" id="IPR003593">
    <property type="entry name" value="AAA+_ATPase"/>
</dbReference>
<dbReference type="RefSeq" id="WP_269818306.1">
    <property type="nucleotide sequence ID" value="NZ_CP114976.1"/>
</dbReference>
<name>A0AAF0AJD2_9GAMM</name>
<evidence type="ECO:0000256" key="6">
    <source>
        <dbReference type="SAM" id="MobiDB-lite"/>
    </source>
</evidence>
<dbReference type="PANTHER" id="PTHR19211:SF14">
    <property type="entry name" value="ATP-BINDING CASSETTE SUB-FAMILY F MEMBER 1"/>
    <property type="match status" value="1"/>
</dbReference>
<dbReference type="InterPro" id="IPR003439">
    <property type="entry name" value="ABC_transporter-like_ATP-bd"/>
</dbReference>
<evidence type="ECO:0000256" key="5">
    <source>
        <dbReference type="ARBA" id="ARBA00069073"/>
    </source>
</evidence>
<dbReference type="InterPro" id="IPR027417">
    <property type="entry name" value="P-loop_NTPase"/>
</dbReference>
<feature type="domain" description="ABC transporter" evidence="7">
    <location>
        <begin position="313"/>
        <end position="528"/>
    </location>
</feature>
<dbReference type="KEGG" id="dce:O6P33_00475"/>
<evidence type="ECO:0000313" key="8">
    <source>
        <dbReference type="EMBL" id="WBE25360.1"/>
    </source>
</evidence>
<accession>A0AAF0AJD2</accession>
<evidence type="ECO:0000256" key="1">
    <source>
        <dbReference type="ARBA" id="ARBA00022737"/>
    </source>
</evidence>
<proteinExistence type="inferred from homology"/>
<dbReference type="CDD" id="cd03221">
    <property type="entry name" value="ABCF_EF-3"/>
    <property type="match status" value="2"/>
</dbReference>
<evidence type="ECO:0000256" key="4">
    <source>
        <dbReference type="ARBA" id="ARBA00061571"/>
    </source>
</evidence>
<keyword evidence="9" id="KW-1185">Reference proteome</keyword>
<dbReference type="SMART" id="SM00382">
    <property type="entry name" value="AAA"/>
    <property type="match status" value="2"/>
</dbReference>
<sequence length="639" mass="71676">MIRISELTLQRGPLRLLENAELTLHPGHKVGLIGANGAGKSSLFALLRGKLHPDAGECELPATWRIAHMRQEIDAPERSAIDYVLDGDTLLRNIQQRLAKAEEQQDGAELGRLHSELDSADAYTADARARKLLAGLGFLEKQMDNQVNSFSGGWRMRLNLAQALMCPSDLLLLDEPTNHLDLDAILWLEGWLQNYPGTLLLISHDRDFLDSVVGHIVHVEQQQLVLYSGGYTAFERARAERIMQQQKAHEKQQAQRAHMEDFIRRFKAKATKARQAQSRIKALERMEELAPAHFDSPFNFIFREADKVSSPLLDLNEAVLGYSATQPILSKVKLQLVPGARIALLGPNGAGKSTLIKSIMNDLPLLSGTLTSGENLVVGYFAQHQLDSLDPKASPLLHVQRIAPNEREQVLRDFLGGFDFRGKRCDEPVVNFSGGEKARLALALIAWGKPNLLLLDEPTNHLDLEMRQALSMALQDFSGALLLVSHDRHLIKSTVDELYLVAEGRVQEFAGDLEDYSKWLSDYRLRQQSAAAPPSEPAADKVDRRSQRQAAAEMRKQLAPLRKQAETLEKQLDRMQHELLALETLLADNSLYEQDKKEQLKDCLSKQSQLLQQQAQVEETWLNSLEELELLQSELEASV</sequence>
<dbReference type="InterPro" id="IPR050611">
    <property type="entry name" value="ABCF"/>
</dbReference>
<organism evidence="8 9">
    <name type="scientific">Denitrificimonas caeni</name>
    <dbReference type="NCBI Taxonomy" id="521720"/>
    <lineage>
        <taxon>Bacteria</taxon>
        <taxon>Pseudomonadati</taxon>
        <taxon>Pseudomonadota</taxon>
        <taxon>Gammaproteobacteria</taxon>
        <taxon>Pseudomonadales</taxon>
        <taxon>Pseudomonadaceae</taxon>
        <taxon>Denitrificimonas</taxon>
    </lineage>
</organism>
<dbReference type="FunFam" id="3.40.50.300:FF:002053">
    <property type="entry name" value="ABC transporter ATP-binding protein"/>
    <property type="match status" value="1"/>
</dbReference>
<dbReference type="GO" id="GO:0016887">
    <property type="term" value="F:ATP hydrolysis activity"/>
    <property type="evidence" value="ECO:0007669"/>
    <property type="project" value="InterPro"/>
</dbReference>
<keyword evidence="1" id="KW-0677">Repeat</keyword>
<dbReference type="Proteomes" id="UP001212189">
    <property type="component" value="Chromosome"/>
</dbReference>
<dbReference type="Pfam" id="PF00005">
    <property type="entry name" value="ABC_tran"/>
    <property type="match status" value="2"/>
</dbReference>
<comment type="similarity">
    <text evidence="4">Belongs to the ABC transporter superfamily. ABCF family. YheS subfamily.</text>
</comment>
<evidence type="ECO:0000256" key="2">
    <source>
        <dbReference type="ARBA" id="ARBA00022741"/>
    </source>
</evidence>
<evidence type="ECO:0000256" key="3">
    <source>
        <dbReference type="ARBA" id="ARBA00022840"/>
    </source>
</evidence>
<dbReference type="InterPro" id="IPR017871">
    <property type="entry name" value="ABC_transporter-like_CS"/>
</dbReference>
<evidence type="ECO:0000313" key="9">
    <source>
        <dbReference type="Proteomes" id="UP001212189"/>
    </source>
</evidence>
<dbReference type="AlphaFoldDB" id="A0AAF0AJD2"/>
<dbReference type="PANTHER" id="PTHR19211">
    <property type="entry name" value="ATP-BINDING TRANSPORT PROTEIN-RELATED"/>
    <property type="match status" value="1"/>
</dbReference>